<evidence type="ECO:0000259" key="2">
    <source>
        <dbReference type="Pfam" id="PF24355"/>
    </source>
</evidence>
<dbReference type="PANTHER" id="PTHR39611:SF2">
    <property type="entry name" value="HYDROXYPROLINE-RICH GLYCOPROTEIN DZ-HRGP"/>
    <property type="match status" value="1"/>
</dbReference>
<dbReference type="Pfam" id="PF24355">
    <property type="entry name" value="DUF7514"/>
    <property type="match status" value="1"/>
</dbReference>
<feature type="region of interest" description="Disordered" evidence="1">
    <location>
        <begin position="103"/>
        <end position="191"/>
    </location>
</feature>
<dbReference type="VEuPathDB" id="FungiDB:MYCTH_2136202"/>
<dbReference type="Proteomes" id="UP000007322">
    <property type="component" value="Chromosome 7"/>
</dbReference>
<dbReference type="EMBL" id="CP003008">
    <property type="protein sequence ID" value="AEO61937.1"/>
    <property type="molecule type" value="Genomic_DNA"/>
</dbReference>
<keyword evidence="4" id="KW-1185">Reference proteome</keyword>
<dbReference type="RefSeq" id="XP_003667182.1">
    <property type="nucleotide sequence ID" value="XM_003667134.1"/>
</dbReference>
<sequence>MFAAYRMAPYLGIYAAAARFHGSGAVDQSPIGKREADALMFGVVHLASVSLPEMGSGLSDEESTRTRRRKHQEESEVSKPPQTPGQGPSLDVLTEIRKIIKEELGQISSPSSPGASTGRDSAQQSIRQAVPNTSAARPQLTTLPAPAQHNSAPRLGPDVAACARPHPGVQCTNPSPTQAPHPVGPTQGSPKELSAIDRKWGILFDQNSVPTKRWEQVIRGICNYLMAEYMPQNSLVVTPEKMAAFYSHHKLDVEVFPFAEIFRNRRDVPPVRLAELYQQLACEYYLVPAEPKARPTVPGLTLTGWTRWMTIVTRAYPAEEAQRLGKVVAALPINADSLLDGKPERLPKQISRHLLPERPDRESRVAVKDALRAHFEAIQQFPSRKTPSSANPPNPNSDSGRRASVSGPVSPRTRYRPSDIPSPPCSQTGDDSDEHHHYHHRRRTADRDSDRGDRGYRDGAGHLRTYGSSGAAPRDVPLPFPPSLAATALSSSSSRPPLSSRRRSSPPLPADRNSSDYRHHTQRNSISGFSDGSGDVVAGGGKGGPERSHTWSNLPRRRLSSSSSWSSSDERERDRGGMRTRDGREIREMDHATFLDRAGTKQRSAWSVLTNQDQQLGRPLVQVTVTTGYDVDSCRLGKNCADGGTGSLGMKSQVVVQRQTNPSRSLAGFLQTG</sequence>
<feature type="compositionally biased region" description="Basic and acidic residues" evidence="1">
    <location>
        <begin position="568"/>
        <end position="584"/>
    </location>
</feature>
<feature type="region of interest" description="Disordered" evidence="1">
    <location>
        <begin position="53"/>
        <end position="90"/>
    </location>
</feature>
<feature type="domain" description="DUF7514" evidence="2">
    <location>
        <begin position="202"/>
        <end position="370"/>
    </location>
</feature>
<feature type="compositionally biased region" description="Basic and acidic residues" evidence="1">
    <location>
        <begin position="445"/>
        <end position="461"/>
    </location>
</feature>
<dbReference type="eggNOG" id="ENOG502S6DG">
    <property type="taxonomic scope" value="Eukaryota"/>
</dbReference>
<dbReference type="PANTHER" id="PTHR39611">
    <property type="entry name" value="HYDROXYPROLINE-RICH GLYCOPROTEIN DZ-HRGP-RELATED"/>
    <property type="match status" value="1"/>
</dbReference>
<evidence type="ECO:0000256" key="1">
    <source>
        <dbReference type="SAM" id="MobiDB-lite"/>
    </source>
</evidence>
<accession>G2QN64</accession>
<reference evidence="3 4" key="1">
    <citation type="journal article" date="2011" name="Nat. Biotechnol.">
        <title>Comparative genomic analysis of the thermophilic biomass-degrading fungi Myceliophthora thermophila and Thielavia terrestris.</title>
        <authorList>
            <person name="Berka R.M."/>
            <person name="Grigoriev I.V."/>
            <person name="Otillar R."/>
            <person name="Salamov A."/>
            <person name="Grimwood J."/>
            <person name="Reid I."/>
            <person name="Ishmael N."/>
            <person name="John T."/>
            <person name="Darmond C."/>
            <person name="Moisan M.-C."/>
            <person name="Henrissat B."/>
            <person name="Coutinho P.M."/>
            <person name="Lombard V."/>
            <person name="Natvig D.O."/>
            <person name="Lindquist E."/>
            <person name="Schmutz J."/>
            <person name="Lucas S."/>
            <person name="Harris P."/>
            <person name="Powlowski J."/>
            <person name="Bellemare A."/>
            <person name="Taylor D."/>
            <person name="Butler G."/>
            <person name="de Vries R.P."/>
            <person name="Allijn I.E."/>
            <person name="van den Brink J."/>
            <person name="Ushinsky S."/>
            <person name="Storms R."/>
            <person name="Powell A.J."/>
            <person name="Paulsen I.T."/>
            <person name="Elbourne L.D.H."/>
            <person name="Baker S.E."/>
            <person name="Magnuson J."/>
            <person name="LaBoissiere S."/>
            <person name="Clutterbuck A.J."/>
            <person name="Martinez D."/>
            <person name="Wogulis M."/>
            <person name="de Leon A.L."/>
            <person name="Rey M.W."/>
            <person name="Tsang A."/>
        </authorList>
    </citation>
    <scope>NUCLEOTIDE SEQUENCE [LARGE SCALE GENOMIC DNA]</scope>
    <source>
        <strain evidence="4">ATCC 42464 / BCRC 31852 / DSM 1799</strain>
    </source>
</reference>
<dbReference type="OMA" id="SDLRCEH"/>
<dbReference type="HOGENOM" id="CLU_408356_0_0_1"/>
<feature type="compositionally biased region" description="Low complexity" evidence="1">
    <location>
        <begin position="525"/>
        <end position="536"/>
    </location>
</feature>
<dbReference type="GeneID" id="11509655"/>
<dbReference type="AlphaFoldDB" id="G2QN64"/>
<gene>
    <name evidence="3" type="ORF">MYCTH_2136202</name>
</gene>
<evidence type="ECO:0000313" key="3">
    <source>
        <dbReference type="EMBL" id="AEO61937.1"/>
    </source>
</evidence>
<feature type="compositionally biased region" description="Low complexity" evidence="1">
    <location>
        <begin position="483"/>
        <end position="499"/>
    </location>
</feature>
<proteinExistence type="predicted"/>
<dbReference type="OrthoDB" id="5413703at2759"/>
<evidence type="ECO:0000313" key="4">
    <source>
        <dbReference type="Proteomes" id="UP000007322"/>
    </source>
</evidence>
<dbReference type="STRING" id="573729.G2QN64"/>
<feature type="compositionally biased region" description="Polar residues" evidence="1">
    <location>
        <begin position="106"/>
        <end position="142"/>
    </location>
</feature>
<name>G2QN64_THET4</name>
<dbReference type="InParanoid" id="G2QN64"/>
<dbReference type="InterPro" id="IPR055936">
    <property type="entry name" value="DUF7514"/>
</dbReference>
<feature type="region of interest" description="Disordered" evidence="1">
    <location>
        <begin position="378"/>
        <end position="584"/>
    </location>
</feature>
<organism evidence="3 4">
    <name type="scientific">Thermothelomyces thermophilus (strain ATCC 42464 / BCRC 31852 / DSM 1799)</name>
    <name type="common">Sporotrichum thermophile</name>
    <dbReference type="NCBI Taxonomy" id="573729"/>
    <lineage>
        <taxon>Eukaryota</taxon>
        <taxon>Fungi</taxon>
        <taxon>Dikarya</taxon>
        <taxon>Ascomycota</taxon>
        <taxon>Pezizomycotina</taxon>
        <taxon>Sordariomycetes</taxon>
        <taxon>Sordariomycetidae</taxon>
        <taxon>Sordariales</taxon>
        <taxon>Chaetomiaceae</taxon>
        <taxon>Thermothelomyces</taxon>
    </lineage>
</organism>
<protein>
    <recommendedName>
        <fullName evidence="2">DUF7514 domain-containing protein</fullName>
    </recommendedName>
</protein>
<dbReference type="KEGG" id="mtm:MYCTH_2136202"/>